<dbReference type="EMBL" id="AAYG02000032">
    <property type="protein sequence ID" value="EDN76161.1"/>
    <property type="molecule type" value="Genomic_DNA"/>
</dbReference>
<reference evidence="1 2" key="2">
    <citation type="submission" date="2007-06" db="EMBL/GenBank/DDBJ databases">
        <title>Draft genome sequence of Ruminococcus gnavus (ATCC 29149).</title>
        <authorList>
            <person name="Sudarsanam P."/>
            <person name="Ley R."/>
            <person name="Guruge J."/>
            <person name="Turnbaugh P.J."/>
            <person name="Mahowald M."/>
            <person name="Liep D."/>
            <person name="Gordon J."/>
        </authorList>
    </citation>
    <scope>NUCLEOTIDE SEQUENCE [LARGE SCALE GENOMIC DNA]</scope>
    <source>
        <strain evidence="1 2">ATCC 29149</strain>
    </source>
</reference>
<protein>
    <submittedName>
        <fullName evidence="1">Uncharacterized protein</fullName>
    </submittedName>
</protein>
<reference evidence="1 2" key="1">
    <citation type="submission" date="2007-04" db="EMBL/GenBank/DDBJ databases">
        <authorList>
            <person name="Fulton L."/>
            <person name="Clifton S."/>
            <person name="Fulton B."/>
            <person name="Xu J."/>
            <person name="Minx P."/>
            <person name="Pepin K.H."/>
            <person name="Johnson M."/>
            <person name="Thiruvilangam P."/>
            <person name="Bhonagiri V."/>
            <person name="Nash W.E."/>
            <person name="Mardis E.R."/>
            <person name="Wilson R.K."/>
        </authorList>
    </citation>
    <scope>NUCLEOTIDE SEQUENCE [LARGE SCALE GENOMIC DNA]</scope>
    <source>
        <strain evidence="1 2">ATCC 29149</strain>
    </source>
</reference>
<dbReference type="PaxDb" id="411470-RUMGNA_03784"/>
<dbReference type="AlphaFoldDB" id="A7B868"/>
<proteinExistence type="predicted"/>
<name>A7B868_MEDG7</name>
<evidence type="ECO:0000313" key="2">
    <source>
        <dbReference type="Proteomes" id="UP000004410"/>
    </source>
</evidence>
<organism evidence="1 2">
    <name type="scientific">Mediterraneibacter gnavus (strain ATCC 29149 / DSM 114966 / JCM 6515 / VPI C7-9)</name>
    <name type="common">Ruminococcus gnavus</name>
    <dbReference type="NCBI Taxonomy" id="411470"/>
    <lineage>
        <taxon>Bacteria</taxon>
        <taxon>Bacillati</taxon>
        <taxon>Bacillota</taxon>
        <taxon>Clostridia</taxon>
        <taxon>Lachnospirales</taxon>
        <taxon>Lachnospiraceae</taxon>
        <taxon>Mediterraneibacter</taxon>
    </lineage>
</organism>
<sequence length="64" mass="7628">MEGIDMEYQIYESYDTFLLYQEFLEIPGNTFKFRLPEGMILTTEMMHTFLRAAYMSVGRMELPS</sequence>
<comment type="caution">
    <text evidence="1">The sequence shown here is derived from an EMBL/GenBank/DDBJ whole genome shotgun (WGS) entry which is preliminary data.</text>
</comment>
<accession>A7B868</accession>
<gene>
    <name evidence="1" type="ORF">RUMGNA_03784</name>
</gene>
<evidence type="ECO:0000313" key="1">
    <source>
        <dbReference type="EMBL" id="EDN76161.1"/>
    </source>
</evidence>
<dbReference type="Proteomes" id="UP000004410">
    <property type="component" value="Unassembled WGS sequence"/>
</dbReference>